<dbReference type="Pfam" id="PF00182">
    <property type="entry name" value="Glyco_hydro_19"/>
    <property type="match status" value="1"/>
</dbReference>
<evidence type="ECO:0000259" key="1">
    <source>
        <dbReference type="Pfam" id="PF00182"/>
    </source>
</evidence>
<dbReference type="GO" id="GO:0004568">
    <property type="term" value="F:chitinase activity"/>
    <property type="evidence" value="ECO:0007669"/>
    <property type="project" value="InterPro"/>
</dbReference>
<reference evidence="2 3" key="1">
    <citation type="submission" date="2018-11" db="EMBL/GenBank/DDBJ databases">
        <authorList>
            <consortium name="Pathogen Informatics"/>
        </authorList>
    </citation>
    <scope>NUCLEOTIDE SEQUENCE [LARGE SCALE GENOMIC DNA]</scope>
</reference>
<dbReference type="GO" id="GO:0006032">
    <property type="term" value="P:chitin catabolic process"/>
    <property type="evidence" value="ECO:0007669"/>
    <property type="project" value="InterPro"/>
</dbReference>
<keyword evidence="3" id="KW-1185">Reference proteome</keyword>
<gene>
    <name evidence="2" type="ORF">SVUK_LOCUS18175</name>
</gene>
<dbReference type="PANTHER" id="PTHR47836:SF2">
    <property type="entry name" value="GLYCOSIDE HYDROLASE FAMILY 19 CATALYTIC DOMAIN-CONTAINING PROTEIN"/>
    <property type="match status" value="1"/>
</dbReference>
<proteinExistence type="predicted"/>
<dbReference type="PANTHER" id="PTHR47836">
    <property type="entry name" value="PROTEIN CBG09520-RELATED"/>
    <property type="match status" value="1"/>
</dbReference>
<evidence type="ECO:0000313" key="3">
    <source>
        <dbReference type="Proteomes" id="UP000270094"/>
    </source>
</evidence>
<dbReference type="SUPFAM" id="SSF53955">
    <property type="entry name" value="Lysozyme-like"/>
    <property type="match status" value="1"/>
</dbReference>
<dbReference type="OrthoDB" id="5985073at2759"/>
<dbReference type="InterPro" id="IPR023346">
    <property type="entry name" value="Lysozyme-like_dom_sf"/>
</dbReference>
<dbReference type="GO" id="GO:0016998">
    <property type="term" value="P:cell wall macromolecule catabolic process"/>
    <property type="evidence" value="ECO:0007669"/>
    <property type="project" value="InterPro"/>
</dbReference>
<protein>
    <recommendedName>
        <fullName evidence="1">Glycoside hydrolase family 19 catalytic domain-containing protein</fullName>
    </recommendedName>
</protein>
<evidence type="ECO:0000313" key="2">
    <source>
        <dbReference type="EMBL" id="VDM83177.1"/>
    </source>
</evidence>
<accession>A0A3P7K456</accession>
<dbReference type="EMBL" id="UYYB01121558">
    <property type="protein sequence ID" value="VDM83177.1"/>
    <property type="molecule type" value="Genomic_DNA"/>
</dbReference>
<dbReference type="Proteomes" id="UP000270094">
    <property type="component" value="Unassembled WGS sequence"/>
</dbReference>
<dbReference type="AlphaFoldDB" id="A0A3P7K456"/>
<name>A0A3P7K456_STRVU</name>
<organism evidence="2 3">
    <name type="scientific">Strongylus vulgaris</name>
    <name type="common">Blood worm</name>
    <dbReference type="NCBI Taxonomy" id="40348"/>
    <lineage>
        <taxon>Eukaryota</taxon>
        <taxon>Metazoa</taxon>
        <taxon>Ecdysozoa</taxon>
        <taxon>Nematoda</taxon>
        <taxon>Chromadorea</taxon>
        <taxon>Rhabditida</taxon>
        <taxon>Rhabditina</taxon>
        <taxon>Rhabditomorpha</taxon>
        <taxon>Strongyloidea</taxon>
        <taxon>Strongylidae</taxon>
        <taxon>Strongylus</taxon>
    </lineage>
</organism>
<feature type="domain" description="Glycoside hydrolase family 19 catalytic" evidence="1">
    <location>
        <begin position="8"/>
        <end position="39"/>
    </location>
</feature>
<sequence>MTHMNPPLAMLASLWFYMTPQPPKPAMHDIVMGNYQPDWSSTWREEPCNCAPAGYGGLIPYFDPAYYPQEFVQLNEQNRLRCVASVYANPSMYSLNNATSPCLNH</sequence>
<dbReference type="InterPro" id="IPR000726">
    <property type="entry name" value="Glyco_hydro_19_cat"/>
</dbReference>
<dbReference type="Gene3D" id="1.10.530.10">
    <property type="match status" value="1"/>
</dbReference>